<feature type="compositionally biased region" description="Basic and acidic residues" evidence="1">
    <location>
        <begin position="1"/>
        <end position="14"/>
    </location>
</feature>
<evidence type="ECO:0000313" key="2">
    <source>
        <dbReference type="EMBL" id="PIY61721.1"/>
    </source>
</evidence>
<protein>
    <submittedName>
        <fullName evidence="2">Uncharacterized protein</fullName>
    </submittedName>
</protein>
<dbReference type="AlphaFoldDB" id="A0A2M7Q8P2"/>
<gene>
    <name evidence="2" type="ORF">COY93_04830</name>
</gene>
<organism evidence="2 3">
    <name type="scientific">Candidatus Uhrbacteria bacterium CG_4_10_14_0_8_um_filter_58_22</name>
    <dbReference type="NCBI Taxonomy" id="1975029"/>
    <lineage>
        <taxon>Bacteria</taxon>
        <taxon>Candidatus Uhriibacteriota</taxon>
    </lineage>
</organism>
<accession>A0A2M7Q8P2</accession>
<dbReference type="EMBL" id="PFLC01000063">
    <property type="protein sequence ID" value="PIY61721.1"/>
    <property type="molecule type" value="Genomic_DNA"/>
</dbReference>
<evidence type="ECO:0000256" key="1">
    <source>
        <dbReference type="SAM" id="MobiDB-lite"/>
    </source>
</evidence>
<feature type="compositionally biased region" description="Basic and acidic residues" evidence="1">
    <location>
        <begin position="22"/>
        <end position="63"/>
    </location>
</feature>
<evidence type="ECO:0000313" key="3">
    <source>
        <dbReference type="Proteomes" id="UP000230973"/>
    </source>
</evidence>
<sequence>MNEANRRSSDRQPSSEDDDSHDDTAARRTSERRPVGVEETDADRTDSGDEDLRPDSFPDLAERRERLMESLKQKVDAVMGLRRLVDSLEEADKEGLKSGEGAIRDYLIGLHAGRPDQNRAAARIQAIAREMQILRTRCDVGVEGKGTDSDASSDGEDVESSDRQRIEDLQREYFRLVSDPEIGFLMMMDRTVASLASKKRFVDAFRGDPQGAIQYFSDLGVYPLDPADVERVEMGAFDISFVLSRPDGWLLEEDADGVHLAQTCFNLVLSEGALGGSEPFDEYLRHERTHNYLDGALGYERSPVATKLVGLIADLDRRVREGDSPTEVWTEIGPQAEILAAELGPRELLDQLDNELLAHLENMEPILRNGQWLPSFVRSAMDSRDLEDMVDSSLVGSMSTAGEMFSQYRHALQSVARLTGDGQLGRSIGAKAGQLTRGLLKSIDSLREALLLTDRLGDGAGEVFHALAVVLRPSQYRHMRQYLEAHFGPEQVRLAMKSMEAAEKLGTLDGFRSACRLALNGELHPLDLESLRQRFEDYLLRRVLPPVDLTVSAGSDLPVLERLRQTSAGVDALSGKIGLDRKSVDLVGELAEREVIGQAVRRSVSDGDGERLKALHEELEANHRSALIECLAEQLKPSVEYEDYLYNRVGRALSEHPLWPSIGEVGLEKEVVDGVERLFMGGKGGV</sequence>
<feature type="region of interest" description="Disordered" evidence="1">
    <location>
        <begin position="1"/>
        <end position="63"/>
    </location>
</feature>
<comment type="caution">
    <text evidence="2">The sequence shown here is derived from an EMBL/GenBank/DDBJ whole genome shotgun (WGS) entry which is preliminary data.</text>
</comment>
<name>A0A2M7Q8P2_9BACT</name>
<reference evidence="3" key="1">
    <citation type="submission" date="2017-09" db="EMBL/GenBank/DDBJ databases">
        <title>Depth-based differentiation of microbial function through sediment-hosted aquifers and enrichment of novel symbionts in the deep terrestrial subsurface.</title>
        <authorList>
            <person name="Probst A.J."/>
            <person name="Ladd B."/>
            <person name="Jarett J.K."/>
            <person name="Geller-Mcgrath D.E."/>
            <person name="Sieber C.M.K."/>
            <person name="Emerson J.B."/>
            <person name="Anantharaman K."/>
            <person name="Thomas B.C."/>
            <person name="Malmstrom R."/>
            <person name="Stieglmeier M."/>
            <person name="Klingl A."/>
            <person name="Woyke T."/>
            <person name="Ryan C.M."/>
            <person name="Banfield J.F."/>
        </authorList>
    </citation>
    <scope>NUCLEOTIDE SEQUENCE [LARGE SCALE GENOMIC DNA]</scope>
</reference>
<dbReference type="Proteomes" id="UP000230973">
    <property type="component" value="Unassembled WGS sequence"/>
</dbReference>
<proteinExistence type="predicted"/>
<feature type="region of interest" description="Disordered" evidence="1">
    <location>
        <begin position="142"/>
        <end position="163"/>
    </location>
</feature>